<dbReference type="GO" id="GO:0016126">
    <property type="term" value="P:sterol biosynthetic process"/>
    <property type="evidence" value="ECO:0007669"/>
    <property type="project" value="UniProtKB-UniRule"/>
</dbReference>
<dbReference type="EC" id="1.14.14.17" evidence="1"/>
<keyword evidence="1" id="KW-0274">FAD</keyword>
<dbReference type="EMBL" id="KN818441">
    <property type="protein sequence ID" value="KIL56170.1"/>
    <property type="molecule type" value="Genomic_DNA"/>
</dbReference>
<accession>A0A0C2S0L4</accession>
<keyword evidence="1" id="KW-0285">Flavoprotein</keyword>
<organism evidence="2 3">
    <name type="scientific">Amanita muscaria (strain Koide BX008)</name>
    <dbReference type="NCBI Taxonomy" id="946122"/>
    <lineage>
        <taxon>Eukaryota</taxon>
        <taxon>Fungi</taxon>
        <taxon>Dikarya</taxon>
        <taxon>Basidiomycota</taxon>
        <taxon>Agaricomycotina</taxon>
        <taxon>Agaricomycetes</taxon>
        <taxon>Agaricomycetidae</taxon>
        <taxon>Agaricales</taxon>
        <taxon>Pluteineae</taxon>
        <taxon>Amanitaceae</taxon>
        <taxon>Amanita</taxon>
    </lineage>
</organism>
<dbReference type="GO" id="GO:0004506">
    <property type="term" value="F:squalene monooxygenase activity"/>
    <property type="evidence" value="ECO:0007669"/>
    <property type="project" value="UniProtKB-UniRule"/>
</dbReference>
<keyword evidence="1" id="KW-0256">Endoplasmic reticulum</keyword>
<evidence type="ECO:0000313" key="3">
    <source>
        <dbReference type="Proteomes" id="UP000054549"/>
    </source>
</evidence>
<dbReference type="HOGENOM" id="CLU_2333179_0_0_1"/>
<dbReference type="Proteomes" id="UP000054549">
    <property type="component" value="Unassembled WGS sequence"/>
</dbReference>
<dbReference type="AlphaFoldDB" id="A0A0C2S0L4"/>
<dbReference type="PANTHER" id="PTHR10835">
    <property type="entry name" value="SQUALENE MONOOXYGENASE"/>
    <property type="match status" value="1"/>
</dbReference>
<dbReference type="InterPro" id="IPR040125">
    <property type="entry name" value="Squalene_monox"/>
</dbReference>
<comment type="function">
    <text evidence="1">Catalyzes the stereospecific oxidation of squalene to (S)-2,3-epoxysqualene, and is considered to be a rate-limiting enzyme in steroid biosynthesis.</text>
</comment>
<evidence type="ECO:0000256" key="1">
    <source>
        <dbReference type="RuleBase" id="RU367121"/>
    </source>
</evidence>
<protein>
    <recommendedName>
        <fullName evidence="1">Squalene monooxygenase</fullName>
        <ecNumber evidence="1">1.14.14.17</ecNumber>
    </recommendedName>
</protein>
<comment type="subcellular location">
    <subcellularLocation>
        <location evidence="1">Endoplasmic reticulum membrane</location>
        <topology evidence="1">Multi-pass membrane protein</topology>
    </subcellularLocation>
</comment>
<dbReference type="PANTHER" id="PTHR10835:SF0">
    <property type="entry name" value="SQUALENE MONOOXYGENASE"/>
    <property type="match status" value="1"/>
</dbReference>
<dbReference type="GO" id="GO:0005789">
    <property type="term" value="C:endoplasmic reticulum membrane"/>
    <property type="evidence" value="ECO:0007669"/>
    <property type="project" value="UniProtKB-SubCell"/>
</dbReference>
<dbReference type="Gene3D" id="3.50.50.60">
    <property type="entry name" value="FAD/NAD(P)-binding domain"/>
    <property type="match status" value="1"/>
</dbReference>
<gene>
    <name evidence="2" type="ORF">M378DRAFT_172928</name>
</gene>
<keyword evidence="3" id="KW-1185">Reference proteome</keyword>
<sequence>MMNQDDSHTHYDVLIVGAGIAGSALAHALSTLHRPTGAQLCIALLERSLAEPNRIVGELLQPGGVMALRQLGPTMIGTLGDFVYGSVSHRRLTQKLEM</sequence>
<dbReference type="UniPathway" id="UPA00767">
    <property type="reaction ID" value="UER00752"/>
</dbReference>
<comment type="similarity">
    <text evidence="1">Belongs to the squalene monooxygenase family.</text>
</comment>
<dbReference type="SUPFAM" id="SSF51905">
    <property type="entry name" value="FAD/NAD(P)-binding domain"/>
    <property type="match status" value="1"/>
</dbReference>
<dbReference type="STRING" id="946122.A0A0C2S0L4"/>
<evidence type="ECO:0000313" key="2">
    <source>
        <dbReference type="EMBL" id="KIL56170.1"/>
    </source>
</evidence>
<comment type="catalytic activity">
    <reaction evidence="1">
        <text>squalene + reduced [NADPH--hemoprotein reductase] + O2 = (S)-2,3-epoxysqualene + oxidized [NADPH--hemoprotein reductase] + H2O + H(+)</text>
        <dbReference type="Rhea" id="RHEA:25282"/>
        <dbReference type="Rhea" id="RHEA-COMP:11964"/>
        <dbReference type="Rhea" id="RHEA-COMP:11965"/>
        <dbReference type="ChEBI" id="CHEBI:15377"/>
        <dbReference type="ChEBI" id="CHEBI:15378"/>
        <dbReference type="ChEBI" id="CHEBI:15379"/>
        <dbReference type="ChEBI" id="CHEBI:15440"/>
        <dbReference type="ChEBI" id="CHEBI:15441"/>
        <dbReference type="ChEBI" id="CHEBI:57618"/>
        <dbReference type="ChEBI" id="CHEBI:58210"/>
        <dbReference type="EC" id="1.14.14.17"/>
    </reaction>
</comment>
<dbReference type="GO" id="GO:0050660">
    <property type="term" value="F:flavin adenine dinucleotide binding"/>
    <property type="evidence" value="ECO:0007669"/>
    <property type="project" value="UniProtKB-UniRule"/>
</dbReference>
<dbReference type="OrthoDB" id="1678617at2759"/>
<name>A0A0C2S0L4_AMAMK</name>
<dbReference type="InterPro" id="IPR036188">
    <property type="entry name" value="FAD/NAD-bd_sf"/>
</dbReference>
<comment type="cofactor">
    <cofactor evidence="1">
        <name>FAD</name>
        <dbReference type="ChEBI" id="CHEBI:57692"/>
    </cofactor>
</comment>
<proteinExistence type="inferred from homology"/>
<reference evidence="2 3" key="1">
    <citation type="submission" date="2014-04" db="EMBL/GenBank/DDBJ databases">
        <title>Evolutionary Origins and Diversification of the Mycorrhizal Mutualists.</title>
        <authorList>
            <consortium name="DOE Joint Genome Institute"/>
            <consortium name="Mycorrhizal Genomics Consortium"/>
            <person name="Kohler A."/>
            <person name="Kuo A."/>
            <person name="Nagy L.G."/>
            <person name="Floudas D."/>
            <person name="Copeland A."/>
            <person name="Barry K.W."/>
            <person name="Cichocki N."/>
            <person name="Veneault-Fourrey C."/>
            <person name="LaButti K."/>
            <person name="Lindquist E.A."/>
            <person name="Lipzen A."/>
            <person name="Lundell T."/>
            <person name="Morin E."/>
            <person name="Murat C."/>
            <person name="Riley R."/>
            <person name="Ohm R."/>
            <person name="Sun H."/>
            <person name="Tunlid A."/>
            <person name="Henrissat B."/>
            <person name="Grigoriev I.V."/>
            <person name="Hibbett D.S."/>
            <person name="Martin F."/>
        </authorList>
    </citation>
    <scope>NUCLEOTIDE SEQUENCE [LARGE SCALE GENOMIC DNA]</scope>
    <source>
        <strain evidence="2 3">Koide BX008</strain>
    </source>
</reference>
<dbReference type="InParanoid" id="A0A0C2S0L4"/>
<keyword evidence="1" id="KW-0560">Oxidoreductase</keyword>